<proteinExistence type="predicted"/>
<protein>
    <submittedName>
        <fullName evidence="1">Uncharacterized protein</fullName>
    </submittedName>
</protein>
<dbReference type="EMBL" id="CP016908">
    <property type="protein sequence ID" value="APR99507.1"/>
    <property type="molecule type" value="Genomic_DNA"/>
</dbReference>
<reference evidence="1 2" key="1">
    <citation type="submission" date="2016-08" db="EMBL/GenBank/DDBJ databases">
        <title>Identification and validation of antigenic proteins from Pajaroellobacter abortibovis using de-novo genome sequence assembly and reverse vaccinology.</title>
        <authorList>
            <person name="Welly B.T."/>
            <person name="Miller M.R."/>
            <person name="Stott J.L."/>
            <person name="Blanchard M.T."/>
            <person name="Islas-Trejo A.D."/>
            <person name="O'Rourke S.M."/>
            <person name="Young A.E."/>
            <person name="Medrano J.F."/>
            <person name="Van Eenennaam A.L."/>
        </authorList>
    </citation>
    <scope>NUCLEOTIDE SEQUENCE [LARGE SCALE GENOMIC DNA]</scope>
    <source>
        <strain evidence="1 2">BTF92-0548A/99-0131</strain>
    </source>
</reference>
<dbReference type="InterPro" id="IPR036451">
    <property type="entry name" value="CblAdoTrfase-like_sf"/>
</dbReference>
<dbReference type="AlphaFoldDB" id="A0A1L6MVR4"/>
<accession>A0A1L6MVR4</accession>
<evidence type="ECO:0000313" key="2">
    <source>
        <dbReference type="Proteomes" id="UP000185544"/>
    </source>
</evidence>
<name>A0A1L6MVR4_9BACT</name>
<dbReference type="KEGG" id="pabo:BCY86_01520"/>
<dbReference type="Gene3D" id="1.20.1200.10">
    <property type="entry name" value="Cobalamin adenosyltransferase-like"/>
    <property type="match status" value="1"/>
</dbReference>
<evidence type="ECO:0000313" key="1">
    <source>
        <dbReference type="EMBL" id="APR99507.1"/>
    </source>
</evidence>
<gene>
    <name evidence="1" type="ORF">BCY86_01520</name>
</gene>
<dbReference type="Proteomes" id="UP000185544">
    <property type="component" value="Chromosome"/>
</dbReference>
<sequence>MEPEECDSLLGGLQTVLFPIGSELSCIPGKEHKLTIPFIQTSDMESLEREINQIDSHLQLLKNIHYAWRKPLRSDAPSCLNYLPTPRKGCSCY</sequence>
<organism evidence="1 2">
    <name type="scientific">Pajaroellobacter abortibovis</name>
    <dbReference type="NCBI Taxonomy" id="1882918"/>
    <lineage>
        <taxon>Bacteria</taxon>
        <taxon>Pseudomonadati</taxon>
        <taxon>Myxococcota</taxon>
        <taxon>Polyangia</taxon>
        <taxon>Polyangiales</taxon>
        <taxon>Polyangiaceae</taxon>
    </lineage>
</organism>
<keyword evidence="2" id="KW-1185">Reference proteome</keyword>